<dbReference type="AlphaFoldDB" id="A0A6A4IIL1"/>
<dbReference type="EMBL" id="ML769385">
    <property type="protein sequence ID" value="KAE9410329.1"/>
    <property type="molecule type" value="Genomic_DNA"/>
</dbReference>
<protein>
    <submittedName>
        <fullName evidence="2">Uncharacterized protein</fullName>
    </submittedName>
</protein>
<evidence type="ECO:0000313" key="2">
    <source>
        <dbReference type="EMBL" id="KAE9410329.1"/>
    </source>
</evidence>
<feature type="region of interest" description="Disordered" evidence="1">
    <location>
        <begin position="339"/>
        <end position="401"/>
    </location>
</feature>
<evidence type="ECO:0000256" key="1">
    <source>
        <dbReference type="SAM" id="MobiDB-lite"/>
    </source>
</evidence>
<sequence>MSSYIQLGGFNLSTTVSYPWYKQLQSQKLWFDQKAAAQKAFDALIEEQDEIVLTLGILPSGHSVLLLTRSQVRRICDYHRRFRLPVSTELLPSEKFESLSPIEFVDVDALAAKLSSLTPKDAKRGDTSQNNKAFNLDPDGAQGIIRGLFENLRVLRQVAMGRISPPSFDYSSSTRRPPIHTPYAQFCLGQTINTTLVPRISVASLSYTLWNGKDVLEFGWAKARDGMRDLRAQEPAGLEGKKGPEVGMEIFERLVRLGLQFSLSSQQQHLILLVHNEPKLRKILLDLDVDVLSGKFDDDLDGGGDVKMNEGGRRWNWIHEGDVGLKELLRDDAGYRDHDYRDRGRRYDDHNSRTSTSYSSTPSSHHGYNDYNHRSSKTHRRSRSRSPPHRHSANESYGSYSEYYGTVKREPKEEQRDEFDALRVKHEDGDDHFRVKSEGYNSEIGYDAIRSGSGRGEYRVKKEKKEEEKLGVRLKAEASGREPELSDAPLQIHVVDLQVIFAKATGIYLGQKDSVQEIARDLQKGGGGVKLPGMLDGEYGAGWDAELMLSIFQRFTDGRTIDEQGAAGLERSKTQMEEDEETARRLKEEQEMERAKEKAKSSRRVRVDEDR</sequence>
<dbReference type="Proteomes" id="UP000799118">
    <property type="component" value="Unassembled WGS sequence"/>
</dbReference>
<dbReference type="OrthoDB" id="3235609at2759"/>
<proteinExistence type="predicted"/>
<accession>A0A6A4IIL1</accession>
<name>A0A6A4IIL1_9AGAR</name>
<feature type="region of interest" description="Disordered" evidence="1">
    <location>
        <begin position="565"/>
        <end position="611"/>
    </location>
</feature>
<evidence type="ECO:0000313" key="3">
    <source>
        <dbReference type="Proteomes" id="UP000799118"/>
    </source>
</evidence>
<feature type="compositionally biased region" description="Basic and acidic residues" evidence="1">
    <location>
        <begin position="339"/>
        <end position="352"/>
    </location>
</feature>
<feature type="compositionally biased region" description="Basic and acidic residues" evidence="1">
    <location>
        <begin position="570"/>
        <end position="611"/>
    </location>
</feature>
<feature type="compositionally biased region" description="Low complexity" evidence="1">
    <location>
        <begin position="353"/>
        <end position="364"/>
    </location>
</feature>
<gene>
    <name evidence="2" type="ORF">BT96DRAFT_931112</name>
</gene>
<organism evidence="2 3">
    <name type="scientific">Gymnopus androsaceus JB14</name>
    <dbReference type="NCBI Taxonomy" id="1447944"/>
    <lineage>
        <taxon>Eukaryota</taxon>
        <taxon>Fungi</taxon>
        <taxon>Dikarya</taxon>
        <taxon>Basidiomycota</taxon>
        <taxon>Agaricomycotina</taxon>
        <taxon>Agaricomycetes</taxon>
        <taxon>Agaricomycetidae</taxon>
        <taxon>Agaricales</taxon>
        <taxon>Marasmiineae</taxon>
        <taxon>Omphalotaceae</taxon>
        <taxon>Gymnopus</taxon>
    </lineage>
</organism>
<feature type="compositionally biased region" description="Basic residues" evidence="1">
    <location>
        <begin position="374"/>
        <end position="391"/>
    </location>
</feature>
<reference evidence="2" key="1">
    <citation type="journal article" date="2019" name="Environ. Microbiol.">
        <title>Fungal ecological strategies reflected in gene transcription - a case study of two litter decomposers.</title>
        <authorList>
            <person name="Barbi F."/>
            <person name="Kohler A."/>
            <person name="Barry K."/>
            <person name="Baskaran P."/>
            <person name="Daum C."/>
            <person name="Fauchery L."/>
            <person name="Ihrmark K."/>
            <person name="Kuo A."/>
            <person name="LaButti K."/>
            <person name="Lipzen A."/>
            <person name="Morin E."/>
            <person name="Grigoriev I.V."/>
            <person name="Henrissat B."/>
            <person name="Lindahl B."/>
            <person name="Martin F."/>
        </authorList>
    </citation>
    <scope>NUCLEOTIDE SEQUENCE</scope>
    <source>
        <strain evidence="2">JB14</strain>
    </source>
</reference>
<keyword evidence="3" id="KW-1185">Reference proteome</keyword>